<comment type="similarity">
    <text evidence="1">Belongs to the argonaute family. Ago subfamily.</text>
</comment>
<evidence type="ECO:0000256" key="5">
    <source>
        <dbReference type="ARBA" id="ARBA00023158"/>
    </source>
</evidence>
<dbReference type="Pfam" id="PF02170">
    <property type="entry name" value="PAZ"/>
    <property type="match status" value="1"/>
</dbReference>
<accession>A0A438JCI1</accession>
<organism evidence="9 10">
    <name type="scientific">Vitis vinifera</name>
    <name type="common">Grape</name>
    <dbReference type="NCBI Taxonomy" id="29760"/>
    <lineage>
        <taxon>Eukaryota</taxon>
        <taxon>Viridiplantae</taxon>
        <taxon>Streptophyta</taxon>
        <taxon>Embryophyta</taxon>
        <taxon>Tracheophyta</taxon>
        <taxon>Spermatophyta</taxon>
        <taxon>Magnoliopsida</taxon>
        <taxon>eudicotyledons</taxon>
        <taxon>Gunneridae</taxon>
        <taxon>Pentapetalae</taxon>
        <taxon>rosids</taxon>
        <taxon>Vitales</taxon>
        <taxon>Vitaceae</taxon>
        <taxon>Viteae</taxon>
        <taxon>Vitis</taxon>
    </lineage>
</organism>
<feature type="region of interest" description="Disordered" evidence="7">
    <location>
        <begin position="1"/>
        <end position="29"/>
    </location>
</feature>
<dbReference type="Proteomes" id="UP000288805">
    <property type="component" value="Unassembled WGS sequence"/>
</dbReference>
<dbReference type="GO" id="GO:0006417">
    <property type="term" value="P:regulation of translation"/>
    <property type="evidence" value="ECO:0007669"/>
    <property type="project" value="UniProtKB-KW"/>
</dbReference>
<dbReference type="EMBL" id="QGNW01000050">
    <property type="protein sequence ID" value="RVX06668.1"/>
    <property type="molecule type" value="Genomic_DNA"/>
</dbReference>
<dbReference type="GO" id="GO:0051607">
    <property type="term" value="P:defense response to virus"/>
    <property type="evidence" value="ECO:0007669"/>
    <property type="project" value="UniProtKB-ARBA"/>
</dbReference>
<evidence type="ECO:0000256" key="1">
    <source>
        <dbReference type="ARBA" id="ARBA00008201"/>
    </source>
</evidence>
<dbReference type="SUPFAM" id="SSF53098">
    <property type="entry name" value="Ribonuclease H-like"/>
    <property type="match status" value="1"/>
</dbReference>
<dbReference type="InterPro" id="IPR003100">
    <property type="entry name" value="PAZ_dom"/>
</dbReference>
<keyword evidence="5" id="KW-0943">RNA-mediated gene silencing</keyword>
<dbReference type="GO" id="GO:0031047">
    <property type="term" value="P:regulatory ncRNA-mediated gene silencing"/>
    <property type="evidence" value="ECO:0007669"/>
    <property type="project" value="UniProtKB-KW"/>
</dbReference>
<evidence type="ECO:0000259" key="8">
    <source>
        <dbReference type="PROSITE" id="PS50821"/>
    </source>
</evidence>
<keyword evidence="6" id="KW-0687">Ribonucleoprotein</keyword>
<dbReference type="Pfam" id="PF16486">
    <property type="entry name" value="ArgoN"/>
    <property type="match status" value="1"/>
</dbReference>
<evidence type="ECO:0000313" key="10">
    <source>
        <dbReference type="Proteomes" id="UP000288805"/>
    </source>
</evidence>
<name>A0A438JCI1_VITVI</name>
<dbReference type="SUPFAM" id="SSF101690">
    <property type="entry name" value="PAZ domain"/>
    <property type="match status" value="1"/>
</dbReference>
<dbReference type="PROSITE" id="PS50821">
    <property type="entry name" value="PAZ"/>
    <property type="match status" value="1"/>
</dbReference>
<dbReference type="PANTHER" id="PTHR22891">
    <property type="entry name" value="EUKARYOTIC TRANSLATION INITIATION FACTOR 2C"/>
    <property type="match status" value="1"/>
</dbReference>
<feature type="domain" description="PAZ" evidence="8">
    <location>
        <begin position="246"/>
        <end position="363"/>
    </location>
</feature>
<dbReference type="SMART" id="SM01163">
    <property type="entry name" value="DUF1785"/>
    <property type="match status" value="1"/>
</dbReference>
<evidence type="ECO:0000256" key="6">
    <source>
        <dbReference type="ARBA" id="ARBA00023274"/>
    </source>
</evidence>
<dbReference type="InterPro" id="IPR014811">
    <property type="entry name" value="ArgoL1"/>
</dbReference>
<evidence type="ECO:0000256" key="7">
    <source>
        <dbReference type="SAM" id="MobiDB-lite"/>
    </source>
</evidence>
<keyword evidence="2" id="KW-0678">Repressor</keyword>
<dbReference type="Pfam" id="PF08699">
    <property type="entry name" value="ArgoL1"/>
    <property type="match status" value="1"/>
</dbReference>
<evidence type="ECO:0000256" key="2">
    <source>
        <dbReference type="ARBA" id="ARBA00022491"/>
    </source>
</evidence>
<evidence type="ECO:0000313" key="9">
    <source>
        <dbReference type="EMBL" id="RVX06668.1"/>
    </source>
</evidence>
<comment type="caution">
    <text evidence="9">The sequence shown here is derived from an EMBL/GenBank/DDBJ whole genome shotgun (WGS) entry which is preliminary data.</text>
</comment>
<proteinExistence type="inferred from homology"/>
<dbReference type="FunFam" id="2.170.260.10:FF:000008">
    <property type="entry name" value="Protein argonaute 7"/>
    <property type="match status" value="1"/>
</dbReference>
<keyword evidence="3" id="KW-0810">Translation regulation</keyword>
<dbReference type="InterPro" id="IPR032474">
    <property type="entry name" value="Argonaute_N"/>
</dbReference>
<dbReference type="InterPro" id="IPR012337">
    <property type="entry name" value="RNaseH-like_sf"/>
</dbReference>
<evidence type="ECO:0000256" key="3">
    <source>
        <dbReference type="ARBA" id="ARBA00022845"/>
    </source>
</evidence>
<dbReference type="AlphaFoldDB" id="A0A438JCI1"/>
<reference evidence="9 10" key="1">
    <citation type="journal article" date="2018" name="PLoS Genet.">
        <title>Population sequencing reveals clonal diversity and ancestral inbreeding in the grapevine cultivar Chardonnay.</title>
        <authorList>
            <person name="Roach M.J."/>
            <person name="Johnson D.L."/>
            <person name="Bohlmann J."/>
            <person name="van Vuuren H.J."/>
            <person name="Jones S.J."/>
            <person name="Pretorius I.S."/>
            <person name="Schmidt S.A."/>
            <person name="Borneman A.R."/>
        </authorList>
    </citation>
    <scope>NUCLEOTIDE SEQUENCE [LARGE SCALE GENOMIC DNA]</scope>
    <source>
        <strain evidence="10">cv. Chardonnay</strain>
        <tissue evidence="9">Leaf</tissue>
    </source>
</reference>
<protein>
    <submittedName>
        <fullName evidence="9">Protein argonaute 4B</fullName>
    </submittedName>
</protein>
<dbReference type="Pfam" id="PF02171">
    <property type="entry name" value="Piwi"/>
    <property type="match status" value="1"/>
</dbReference>
<dbReference type="InterPro" id="IPR003165">
    <property type="entry name" value="Piwi"/>
</dbReference>
<dbReference type="InterPro" id="IPR036085">
    <property type="entry name" value="PAZ_dom_sf"/>
</dbReference>
<gene>
    <name evidence="9" type="primary">AGO4B</name>
    <name evidence="9" type="ORF">CK203_029565</name>
</gene>
<dbReference type="CDD" id="cd02846">
    <property type="entry name" value="PAZ_argonaute_like"/>
    <property type="match status" value="1"/>
</dbReference>
<evidence type="ECO:0000256" key="4">
    <source>
        <dbReference type="ARBA" id="ARBA00022884"/>
    </source>
</evidence>
<keyword evidence="4" id="KW-0694">RNA-binding</keyword>
<dbReference type="Gene3D" id="2.170.260.10">
    <property type="entry name" value="paz domain"/>
    <property type="match status" value="1"/>
</dbReference>
<sequence>MESQKPPNAEPAKRSSSIPNRLPMARRGLGRTGETIQLVSLAYEDGHPADAKDIGRKVMDKVHETYHTEMAGMSFAYDGEKSLFTIGSLPSKSSDSRLSWRMHHQIDINLVVVLYRISTARNIDSPDDGSDRKRSRRPYHSKTFNVEISFAAKFPMDSIVRASYGQPSKHLQDAARVLDIILRQHAAKKGCLVVRQSFFDNLPRNFTPLGGGVLGCRGFNSSFRATQGGLFLNMDVSTTLVIQPDPVRDFLVSNQNVKDMYHIDWSKAKRMLKNLRVKTLHSNAEWKISGLSERTCRNQTFLMKQRNEGPDGGEVRSVEVTVYDYFVKHRKISLQYSGDFPCINVGRSKRPVYIPLELCTLVSLQRYTKPLSTQQRSSLVEKSRQKPQERMRALKSNKYDANPMLRLLEFQLVLNLHKLKAVSCRLQLKSGNGQDLSPRNGRWNFNNKELAQPTKIDPWLIASFSSRCNMKTLIQDLIKCAKMKGISMGYPAEIFTENPQYMREPAPVRVDKMISTMMSQFRRLPQFILCILPQKKNCDIYGPWKRQCLSGCGVPTQCIAPSTPVVNDQYLTNVLLKSMPSLGV</sequence>
<dbReference type="Gene3D" id="3.40.50.2300">
    <property type="match status" value="1"/>
</dbReference>
<dbReference type="GO" id="GO:0003723">
    <property type="term" value="F:RNA binding"/>
    <property type="evidence" value="ECO:0007669"/>
    <property type="project" value="UniProtKB-KW"/>
</dbReference>
<dbReference type="GO" id="GO:1990904">
    <property type="term" value="C:ribonucleoprotein complex"/>
    <property type="evidence" value="ECO:0007669"/>
    <property type="project" value="UniProtKB-KW"/>
</dbReference>